<dbReference type="GO" id="GO:0031071">
    <property type="term" value="F:cysteine desulfurase activity"/>
    <property type="evidence" value="ECO:0007669"/>
    <property type="project" value="UniProtKB-EC"/>
</dbReference>
<sequence>MIYLDYAANSPADAEVLETFINTERNYTGNPNSAHPLGMQAREKLAEVTADIARTLAVFPAEIIYTSGASEANNLAIKGIADIQQKHGKHIISTPLEHASVSGPLAWLQEQGYEVDLVDIGQDGKIKLEHLRELLREDTILAAVTAVDSELGTIQPVQEIAELISHYENCRLHVDATQAMGKIPFSFAGIDTVSLSAHKFFGLNGSGLLFKRRPLELTPLIHGGAGASLYRSGTPTLGLAAALAKALGKATASLQERYAQVMKLNEELRQELGKNPAVVINSPADAVPHILNVSVQGIKGTRMQQMLAEQGVCVSVKSACSTDGQPSKAVYAVSGDRRNALSSWRISLSHLTTEEEIGAFLKILTGLVAGKA</sequence>
<protein>
    <submittedName>
        <fullName evidence="4">Putative cysteine desulfurase</fullName>
        <ecNumber evidence="4">2.8.1.7</ecNumber>
    </submittedName>
</protein>
<comment type="cofactor">
    <cofactor evidence="1">
        <name>pyridoxal 5'-phosphate</name>
        <dbReference type="ChEBI" id="CHEBI:597326"/>
    </cofactor>
</comment>
<dbReference type="HOGENOM" id="CLU_003433_0_0_9"/>
<evidence type="ECO:0000313" key="5">
    <source>
        <dbReference type="Proteomes" id="UP000007887"/>
    </source>
</evidence>
<dbReference type="PANTHER" id="PTHR11601:SF50">
    <property type="entry name" value="CYSTEINE DESULFURASE ISCS 2-RELATED"/>
    <property type="match status" value="1"/>
</dbReference>
<feature type="domain" description="Aminotransferase class V" evidence="3">
    <location>
        <begin position="2"/>
        <end position="360"/>
    </location>
</feature>
<name>I0GUM3_SELRL</name>
<dbReference type="RefSeq" id="WP_014425877.1">
    <property type="nucleotide sequence ID" value="NC_017068.1"/>
</dbReference>
<dbReference type="PANTHER" id="PTHR11601">
    <property type="entry name" value="CYSTEINE DESULFURYLASE FAMILY MEMBER"/>
    <property type="match status" value="1"/>
</dbReference>
<organism evidence="4 5">
    <name type="scientific">Selenomonas ruminantium subsp. lactilytica (strain NBRC 103574 / TAM6421)</name>
    <dbReference type="NCBI Taxonomy" id="927704"/>
    <lineage>
        <taxon>Bacteria</taxon>
        <taxon>Bacillati</taxon>
        <taxon>Bacillota</taxon>
        <taxon>Negativicutes</taxon>
        <taxon>Selenomonadales</taxon>
        <taxon>Selenomonadaceae</taxon>
        <taxon>Selenomonas</taxon>
    </lineage>
</organism>
<proteinExistence type="predicted"/>
<dbReference type="SUPFAM" id="SSF53383">
    <property type="entry name" value="PLP-dependent transferases"/>
    <property type="match status" value="1"/>
</dbReference>
<evidence type="ECO:0000259" key="3">
    <source>
        <dbReference type="Pfam" id="PF00266"/>
    </source>
</evidence>
<dbReference type="Proteomes" id="UP000007887">
    <property type="component" value="Chromosome"/>
</dbReference>
<dbReference type="InterPro" id="IPR015421">
    <property type="entry name" value="PyrdxlP-dep_Trfase_major"/>
</dbReference>
<dbReference type="Gene3D" id="3.40.640.10">
    <property type="entry name" value="Type I PLP-dependent aspartate aminotransferase-like (Major domain)"/>
    <property type="match status" value="1"/>
</dbReference>
<dbReference type="InterPro" id="IPR015422">
    <property type="entry name" value="PyrdxlP-dep_Trfase_small"/>
</dbReference>
<accession>I0GUM3</accession>
<dbReference type="InterPro" id="IPR015424">
    <property type="entry name" value="PyrdxlP-dep_Trfase"/>
</dbReference>
<evidence type="ECO:0000256" key="1">
    <source>
        <dbReference type="ARBA" id="ARBA00001933"/>
    </source>
</evidence>
<dbReference type="KEGG" id="sri:SELR_27520"/>
<keyword evidence="4" id="KW-0808">Transferase</keyword>
<dbReference type="AlphaFoldDB" id="I0GUM3"/>
<evidence type="ECO:0000313" key="4">
    <source>
        <dbReference type="EMBL" id="BAL84460.1"/>
    </source>
</evidence>
<dbReference type="EMBL" id="AP012292">
    <property type="protein sequence ID" value="BAL84460.1"/>
    <property type="molecule type" value="Genomic_DNA"/>
</dbReference>
<dbReference type="EC" id="2.8.1.7" evidence="4"/>
<dbReference type="PIRSF" id="PIRSF005572">
    <property type="entry name" value="NifS"/>
    <property type="match status" value="1"/>
</dbReference>
<dbReference type="eggNOG" id="COG1104">
    <property type="taxonomic scope" value="Bacteria"/>
</dbReference>
<evidence type="ECO:0000256" key="2">
    <source>
        <dbReference type="ARBA" id="ARBA00022898"/>
    </source>
</evidence>
<gene>
    <name evidence="4" type="primary">iscS</name>
    <name evidence="4" type="ordered locus">SELR_27520</name>
</gene>
<dbReference type="Gene3D" id="3.90.1150.10">
    <property type="entry name" value="Aspartate Aminotransferase, domain 1"/>
    <property type="match status" value="1"/>
</dbReference>
<dbReference type="InterPro" id="IPR016454">
    <property type="entry name" value="Cysteine_dSase"/>
</dbReference>
<dbReference type="InterPro" id="IPR000192">
    <property type="entry name" value="Aminotrans_V_dom"/>
</dbReference>
<dbReference type="OrthoDB" id="9808002at2"/>
<dbReference type="PATRIC" id="fig|927704.6.peg.2840"/>
<reference evidence="4 5" key="1">
    <citation type="submission" date="2011-10" db="EMBL/GenBank/DDBJ databases">
        <title>Whole genome sequence of Selenomonas ruminantium subsp. lactilytica TAM6421.</title>
        <authorList>
            <person name="Oguchi A."/>
            <person name="Ankai A."/>
            <person name="Kaneko J."/>
            <person name="Yamada-Narita S."/>
            <person name="Fukui S."/>
            <person name="Takahashi M."/>
            <person name="Onodera T."/>
            <person name="Kojima S."/>
            <person name="Fushimi T."/>
            <person name="Abe N."/>
            <person name="Kamio Y."/>
            <person name="Yamazaki S."/>
            <person name="Fujita N."/>
        </authorList>
    </citation>
    <scope>NUCLEOTIDE SEQUENCE [LARGE SCALE GENOMIC DNA]</scope>
    <source>
        <strain evidence="5">NBRC 103574 / TAM6421</strain>
    </source>
</reference>
<dbReference type="Pfam" id="PF00266">
    <property type="entry name" value="Aminotran_5"/>
    <property type="match status" value="1"/>
</dbReference>
<keyword evidence="2" id="KW-0663">Pyridoxal phosphate</keyword>